<dbReference type="PATRIC" id="fig|1226633.4.peg.2223"/>
<evidence type="ECO:0000313" key="3">
    <source>
        <dbReference type="EMBL" id="KID48225.1"/>
    </source>
</evidence>
<accession>A0A017H4V2</accession>
<protein>
    <submittedName>
        <fullName evidence="3">MGPA protein</fullName>
    </submittedName>
</protein>
<dbReference type="RefSeq" id="WP_039122526.1">
    <property type="nucleotide sequence ID" value="NZ_AOJP01000005.1"/>
</dbReference>
<name>A0A017H4V2_9FUSO</name>
<dbReference type="Proteomes" id="UP000031184">
    <property type="component" value="Unassembled WGS sequence"/>
</dbReference>
<dbReference type="PANTHER" id="PTHR47618:SF1">
    <property type="entry name" value="BIFUNCTIONAL OLIGORIBONUCLEASE AND PAP PHOSPHATASE NRNA"/>
    <property type="match status" value="1"/>
</dbReference>
<dbReference type="InterPro" id="IPR003156">
    <property type="entry name" value="DHHA1_dom"/>
</dbReference>
<dbReference type="Gene3D" id="3.10.310.30">
    <property type="match status" value="1"/>
</dbReference>
<organism evidence="3 4">
    <name type="scientific">Fusobacterium necrophorum subsp. funduliforme B35</name>
    <dbReference type="NCBI Taxonomy" id="1226633"/>
    <lineage>
        <taxon>Bacteria</taxon>
        <taxon>Fusobacteriati</taxon>
        <taxon>Fusobacteriota</taxon>
        <taxon>Fusobacteriia</taxon>
        <taxon>Fusobacteriales</taxon>
        <taxon>Fusobacteriaceae</taxon>
        <taxon>Fusobacterium</taxon>
    </lineage>
</organism>
<comment type="caution">
    <text evidence="3">The sequence shown here is derived from an EMBL/GenBank/DDBJ whole genome shotgun (WGS) entry which is preliminary data.</text>
</comment>
<dbReference type="PANTHER" id="PTHR47618">
    <property type="entry name" value="BIFUNCTIONAL OLIGORIBONUCLEASE AND PAP PHOSPHATASE NRNA"/>
    <property type="match status" value="1"/>
</dbReference>
<feature type="domain" description="DHHA1" evidence="2">
    <location>
        <begin position="225"/>
        <end position="312"/>
    </location>
</feature>
<dbReference type="InterPro" id="IPR038763">
    <property type="entry name" value="DHH_sf"/>
</dbReference>
<evidence type="ECO:0000259" key="1">
    <source>
        <dbReference type="Pfam" id="PF01368"/>
    </source>
</evidence>
<sequence>MKNKIRELLLQHNSILITAHKNPDGDAVGAGLALTLSLLELGKKARFVLQDKVPDTTLFLEGSQLIEQYQAEESFEEVELVIFVDCASRDRAGCMDALTKGKLTVNLDHHMSNPHYGDYAFVEPKISATSELLTQLLQDWNFPMNAAIASALYLGIVNDTGNFAHDNVTVNTLKAAQFLVEQGADNALIVRNFLKTHSYASLKLLGEALSQFQFFPEKKLSYFYLTQEVMNKYGAKKEHTEGIVETLLSYEKASISLFLREEKDGSIKGSMRSKDSIDVNRIASLFGGGGHIKAAGFSCLEKADSILHKILEQI</sequence>
<dbReference type="OrthoDB" id="9803668at2"/>
<dbReference type="InterPro" id="IPR001667">
    <property type="entry name" value="DDH_dom"/>
</dbReference>
<dbReference type="InterPro" id="IPR051319">
    <property type="entry name" value="Oligoribo/pAp-PDE_c-di-AMP_PDE"/>
</dbReference>
<dbReference type="SUPFAM" id="SSF64182">
    <property type="entry name" value="DHH phosphoesterases"/>
    <property type="match status" value="1"/>
</dbReference>
<evidence type="ECO:0000313" key="4">
    <source>
        <dbReference type="Proteomes" id="UP000031184"/>
    </source>
</evidence>
<dbReference type="GO" id="GO:0003676">
    <property type="term" value="F:nucleic acid binding"/>
    <property type="evidence" value="ECO:0007669"/>
    <property type="project" value="InterPro"/>
</dbReference>
<dbReference type="AlphaFoldDB" id="A0A017H4V2"/>
<proteinExistence type="predicted"/>
<gene>
    <name evidence="3" type="ORF">C095_10960</name>
</gene>
<dbReference type="Gene3D" id="3.90.1640.10">
    <property type="entry name" value="inorganic pyrophosphatase (n-terminal core)"/>
    <property type="match status" value="1"/>
</dbReference>
<dbReference type="EMBL" id="AUZI01000027">
    <property type="protein sequence ID" value="KID48225.1"/>
    <property type="molecule type" value="Genomic_DNA"/>
</dbReference>
<evidence type="ECO:0000259" key="2">
    <source>
        <dbReference type="Pfam" id="PF02272"/>
    </source>
</evidence>
<reference evidence="3 4" key="1">
    <citation type="submission" date="2013-08" db="EMBL/GenBank/DDBJ databases">
        <title>An opportunistic ruminal bacterium that causes liver abscesses in cattle.</title>
        <authorList>
            <person name="Benahmed F.H."/>
            <person name="Rasmussen M."/>
            <person name="Harbottle H."/>
            <person name="Soppet D."/>
            <person name="Nagaraja T.G."/>
            <person name="Davidson M."/>
        </authorList>
    </citation>
    <scope>NUCLEOTIDE SEQUENCE [LARGE SCALE GENOMIC DNA]</scope>
    <source>
        <strain evidence="3 4">B35</strain>
    </source>
</reference>
<feature type="domain" description="DDH" evidence="1">
    <location>
        <begin position="14"/>
        <end position="156"/>
    </location>
</feature>
<dbReference type="Pfam" id="PF01368">
    <property type="entry name" value="DHH"/>
    <property type="match status" value="1"/>
</dbReference>
<dbReference type="Pfam" id="PF02272">
    <property type="entry name" value="DHHA1"/>
    <property type="match status" value="1"/>
</dbReference>